<dbReference type="KEGG" id="mme:Marme_2266"/>
<sequence>MSKHTTEQLPEVTYWLALQIAKSKPSIDLEKVYEGTIELDYLYQVLTNKAQQHWWSSYGVELNPVTVNNAFFRAIAVLHDRNLEFKRSRGGQETAWVKELLHLT</sequence>
<dbReference type="PATRIC" id="fig|717774.3.peg.2335"/>
<organism evidence="1 2">
    <name type="scientific">Marinomonas mediterranea (strain ATCC 700492 / JCM 21426 / NBRC 103028 / MMB-1)</name>
    <dbReference type="NCBI Taxonomy" id="717774"/>
    <lineage>
        <taxon>Bacteria</taxon>
        <taxon>Pseudomonadati</taxon>
        <taxon>Pseudomonadota</taxon>
        <taxon>Gammaproteobacteria</taxon>
        <taxon>Oceanospirillales</taxon>
        <taxon>Oceanospirillaceae</taxon>
        <taxon>Marinomonas</taxon>
    </lineage>
</organism>
<protein>
    <submittedName>
        <fullName evidence="1">Uncharacterized protein</fullName>
    </submittedName>
</protein>
<evidence type="ECO:0000313" key="1">
    <source>
        <dbReference type="EMBL" id="ADZ91507.1"/>
    </source>
</evidence>
<accession>F2JTJ3</accession>
<dbReference type="AlphaFoldDB" id="F2JTJ3"/>
<evidence type="ECO:0000313" key="2">
    <source>
        <dbReference type="Proteomes" id="UP000001062"/>
    </source>
</evidence>
<proteinExistence type="predicted"/>
<dbReference type="Proteomes" id="UP000001062">
    <property type="component" value="Chromosome"/>
</dbReference>
<gene>
    <name evidence="1" type="ordered locus">Marme_2266</name>
</gene>
<dbReference type="EMBL" id="CP002583">
    <property type="protein sequence ID" value="ADZ91507.1"/>
    <property type="molecule type" value="Genomic_DNA"/>
</dbReference>
<dbReference type="HOGENOM" id="CLU_2012519_0_0_6"/>
<name>F2JTJ3_MARM1</name>
<dbReference type="RefSeq" id="WP_013661412.1">
    <property type="nucleotide sequence ID" value="NC_015276.1"/>
</dbReference>
<reference evidence="1 2" key="1">
    <citation type="journal article" date="2012" name="Stand. Genomic Sci.">
        <title>Complete genome sequence of the melanogenic marine bacterium Marinomonas mediterranea type strain (MMB-1(T)).</title>
        <authorList>
            <person name="Lucas-Elio P."/>
            <person name="Goodwin L."/>
            <person name="Woyke T."/>
            <person name="Pitluck S."/>
            <person name="Nolan M."/>
            <person name="Kyrpides N.C."/>
            <person name="Detter J.C."/>
            <person name="Copeland A."/>
            <person name="Teshima H."/>
            <person name="Bruce D."/>
            <person name="Detter C."/>
            <person name="Tapia R."/>
            <person name="Han S."/>
            <person name="Land M.L."/>
            <person name="Ivanova N."/>
            <person name="Mikhailova N."/>
            <person name="Johnston A.W."/>
            <person name="Sanchez-Amat A."/>
        </authorList>
    </citation>
    <scope>NUCLEOTIDE SEQUENCE [LARGE SCALE GENOMIC DNA]</scope>
    <source>
        <strain evidence="2">ATCC 700492 / JCM 21426 / NBRC 103028 / MMB-1</strain>
    </source>
</reference>
<keyword evidence="2" id="KW-1185">Reference proteome</keyword>
<dbReference type="OrthoDB" id="6105506at2"/>